<dbReference type="OrthoDB" id="9797997at2"/>
<dbReference type="PANTHER" id="PTHR33360">
    <property type="entry name" value="TRANSPOSASE FOR INSERTION SEQUENCE ELEMENT IS200"/>
    <property type="match status" value="1"/>
</dbReference>
<protein>
    <recommendedName>
        <fullName evidence="1">Transposase IS200-like domain-containing protein</fullName>
    </recommendedName>
</protein>
<dbReference type="Gene3D" id="3.30.70.1290">
    <property type="entry name" value="Transposase IS200-like"/>
    <property type="match status" value="1"/>
</dbReference>
<proteinExistence type="predicted"/>
<keyword evidence="3" id="KW-1185">Reference proteome</keyword>
<organism evidence="2 3">
    <name type="scientific">Flaviaesturariibacter flavus</name>
    <dbReference type="NCBI Taxonomy" id="2502780"/>
    <lineage>
        <taxon>Bacteria</taxon>
        <taxon>Pseudomonadati</taxon>
        <taxon>Bacteroidota</taxon>
        <taxon>Chitinophagia</taxon>
        <taxon>Chitinophagales</taxon>
        <taxon>Chitinophagaceae</taxon>
        <taxon>Flaviaestuariibacter</taxon>
    </lineage>
</organism>
<dbReference type="InterPro" id="IPR036515">
    <property type="entry name" value="Transposase_17_sf"/>
</dbReference>
<dbReference type="SMART" id="SM01321">
    <property type="entry name" value="Y1_Tnp"/>
    <property type="match status" value="1"/>
</dbReference>
<dbReference type="GO" id="GO:0006313">
    <property type="term" value="P:DNA transposition"/>
    <property type="evidence" value="ECO:0007669"/>
    <property type="project" value="InterPro"/>
</dbReference>
<dbReference type="RefSeq" id="WP_131447645.1">
    <property type="nucleotide sequence ID" value="NZ_SJZI01000008.1"/>
</dbReference>
<dbReference type="Proteomes" id="UP000295334">
    <property type="component" value="Unassembled WGS sequence"/>
</dbReference>
<dbReference type="GO" id="GO:0003677">
    <property type="term" value="F:DNA binding"/>
    <property type="evidence" value="ECO:0007669"/>
    <property type="project" value="InterPro"/>
</dbReference>
<evidence type="ECO:0000259" key="1">
    <source>
        <dbReference type="SMART" id="SM01321"/>
    </source>
</evidence>
<evidence type="ECO:0000313" key="3">
    <source>
        <dbReference type="Proteomes" id="UP000295334"/>
    </source>
</evidence>
<accession>A0A4R1BK96</accession>
<feature type="domain" description="Transposase IS200-like" evidence="1">
    <location>
        <begin position="6"/>
        <end position="120"/>
    </location>
</feature>
<evidence type="ECO:0000313" key="2">
    <source>
        <dbReference type="EMBL" id="TCJ17638.1"/>
    </source>
</evidence>
<sequence length="154" mass="18196">MQIIINSALYLHVLFSVKYREALIAPEWMDHLHDEFEDLLLFQQCVPFAMGGTSDHVHLLFDQYPLLALDDLLNDLKRRTARWINDQSLTDVPFEWQDGYACFGTDAEGVKELRRYIARQAEIHDSLSYRDEFRQLLIEQEIDFEERGLPHDPE</sequence>
<comment type="caution">
    <text evidence="2">The sequence shown here is derived from an EMBL/GenBank/DDBJ whole genome shotgun (WGS) entry which is preliminary data.</text>
</comment>
<dbReference type="InterPro" id="IPR002686">
    <property type="entry name" value="Transposase_17"/>
</dbReference>
<gene>
    <name evidence="2" type="ORF">EPD60_05455</name>
</gene>
<dbReference type="GO" id="GO:0004803">
    <property type="term" value="F:transposase activity"/>
    <property type="evidence" value="ECO:0007669"/>
    <property type="project" value="InterPro"/>
</dbReference>
<name>A0A4R1BK96_9BACT</name>
<dbReference type="AlphaFoldDB" id="A0A4R1BK96"/>
<dbReference type="EMBL" id="SJZI01000008">
    <property type="protein sequence ID" value="TCJ17638.1"/>
    <property type="molecule type" value="Genomic_DNA"/>
</dbReference>
<dbReference type="PANTHER" id="PTHR33360:SF2">
    <property type="entry name" value="TRANSPOSASE FOR INSERTION SEQUENCE ELEMENT IS200"/>
    <property type="match status" value="1"/>
</dbReference>
<reference evidence="2 3" key="1">
    <citation type="submission" date="2019-03" db="EMBL/GenBank/DDBJ databases">
        <authorList>
            <person name="Kim M.K.M."/>
        </authorList>
    </citation>
    <scope>NUCLEOTIDE SEQUENCE [LARGE SCALE GENOMIC DNA]</scope>
    <source>
        <strain evidence="2 3">17J68-12</strain>
    </source>
</reference>
<dbReference type="Pfam" id="PF01797">
    <property type="entry name" value="Y1_Tnp"/>
    <property type="match status" value="1"/>
</dbReference>
<dbReference type="SUPFAM" id="SSF143422">
    <property type="entry name" value="Transposase IS200-like"/>
    <property type="match status" value="1"/>
</dbReference>